<reference evidence="1" key="1">
    <citation type="submission" date="2021-11" db="EMBL/GenBank/DDBJ databases">
        <authorList>
            <person name="Islam A."/>
            <person name="Islam S."/>
            <person name="Flora M.S."/>
            <person name="Rahman M."/>
            <person name="Ziaur R.M."/>
            <person name="Epstein J.H."/>
            <person name="Hassan M."/>
            <person name="Klassen M."/>
            <person name="Woodard K."/>
            <person name="Webb A."/>
            <person name="Webby R.J."/>
            <person name="El Zowalaty M.E."/>
        </authorList>
    </citation>
    <scope>NUCLEOTIDE SEQUENCE</scope>
    <source>
        <strain evidence="1">Pbs3</strain>
    </source>
</reference>
<name>A0AAU9KLW5_9STRA</name>
<dbReference type="AlphaFoldDB" id="A0AAU9KLW5"/>
<protein>
    <recommendedName>
        <fullName evidence="3">Polyprotein</fullName>
    </recommendedName>
</protein>
<dbReference type="EMBL" id="CAKKTJ010000102">
    <property type="protein sequence ID" value="CAH0474278.1"/>
    <property type="molecule type" value="Genomic_DNA"/>
</dbReference>
<comment type="caution">
    <text evidence="1">The sequence shown here is derived from an EMBL/GenBank/DDBJ whole genome shotgun (WGS) entry which is preliminary data.</text>
</comment>
<gene>
    <name evidence="1" type="ORF">PBS003_LOCUS1137</name>
</gene>
<organism evidence="1 2">
    <name type="scientific">Peronospora belbahrii</name>
    <dbReference type="NCBI Taxonomy" id="622444"/>
    <lineage>
        <taxon>Eukaryota</taxon>
        <taxon>Sar</taxon>
        <taxon>Stramenopiles</taxon>
        <taxon>Oomycota</taxon>
        <taxon>Peronosporomycetes</taxon>
        <taxon>Peronosporales</taxon>
        <taxon>Peronosporaceae</taxon>
        <taxon>Peronospora</taxon>
    </lineage>
</organism>
<evidence type="ECO:0000313" key="2">
    <source>
        <dbReference type="Proteomes" id="UP001160483"/>
    </source>
</evidence>
<proteinExistence type="predicted"/>
<evidence type="ECO:0008006" key="3">
    <source>
        <dbReference type="Google" id="ProtNLM"/>
    </source>
</evidence>
<evidence type="ECO:0000313" key="1">
    <source>
        <dbReference type="EMBL" id="CAH0474278.1"/>
    </source>
</evidence>
<dbReference type="Pfam" id="PF14223">
    <property type="entry name" value="Retrotran_gag_2"/>
    <property type="match status" value="1"/>
</dbReference>
<accession>A0AAU9KLW5</accession>
<sequence>MTFKRAEVLLGNGTYYHWEYNMRMTVARKDLLGMLRCGVEIQQQTNIWSVTSAMHAWGVLQDFYNRSTLRNRVTITRRLHAFIKESGDTRKIRSGYSESYHSWKAVIKGSDVPTTEYGGTAIEWVYFEVFNDMWVLVWIVRLGN</sequence>
<dbReference type="Proteomes" id="UP001160483">
    <property type="component" value="Unassembled WGS sequence"/>
</dbReference>